<accession>A0A372MAY9</accession>
<dbReference type="OrthoDB" id="9781616at2"/>
<reference evidence="1 2" key="1">
    <citation type="submission" date="2018-08" db="EMBL/GenBank/DDBJ databases">
        <title>Isolation, diversity and antifungal activity of Actinobacteria from wheat.</title>
        <authorList>
            <person name="Han C."/>
        </authorList>
    </citation>
    <scope>NUCLEOTIDE SEQUENCE [LARGE SCALE GENOMIC DNA]</scope>
    <source>
        <strain evidence="1 2">NEAU-YY421</strain>
    </source>
</reference>
<proteinExistence type="predicted"/>
<dbReference type="PIRSF" id="PIRSF033563">
    <property type="entry name" value="UCP033563"/>
    <property type="match status" value="1"/>
</dbReference>
<dbReference type="RefSeq" id="WP_128554394.1">
    <property type="nucleotide sequence ID" value="NZ_QUAK01000017.1"/>
</dbReference>
<gene>
    <name evidence="1" type="ORF">DY218_03440</name>
</gene>
<evidence type="ECO:0000313" key="1">
    <source>
        <dbReference type="EMBL" id="RFU88061.1"/>
    </source>
</evidence>
<dbReference type="InterPro" id="IPR008323">
    <property type="entry name" value="UCP033563"/>
</dbReference>
<protein>
    <submittedName>
        <fullName evidence="1">DUF1015 domain-containing protein</fullName>
    </submittedName>
</protein>
<dbReference type="EMBL" id="QUAK01000017">
    <property type="protein sequence ID" value="RFU88061.1"/>
    <property type="molecule type" value="Genomic_DNA"/>
</dbReference>
<organism evidence="1 2">
    <name type="scientific">Streptomyces triticagri</name>
    <dbReference type="NCBI Taxonomy" id="2293568"/>
    <lineage>
        <taxon>Bacteria</taxon>
        <taxon>Bacillati</taxon>
        <taxon>Actinomycetota</taxon>
        <taxon>Actinomycetes</taxon>
        <taxon>Kitasatosporales</taxon>
        <taxon>Streptomycetaceae</taxon>
        <taxon>Streptomyces</taxon>
    </lineage>
</organism>
<comment type="caution">
    <text evidence="1">The sequence shown here is derived from an EMBL/GenBank/DDBJ whole genome shotgun (WGS) entry which is preliminary data.</text>
</comment>
<evidence type="ECO:0000313" key="2">
    <source>
        <dbReference type="Proteomes" id="UP000263094"/>
    </source>
</evidence>
<name>A0A372MAY9_9ACTN</name>
<dbReference type="Proteomes" id="UP000263094">
    <property type="component" value="Unassembled WGS sequence"/>
</dbReference>
<sequence length="420" mass="45942">MTTPGGLRLHPFRGVRYVPERVGSLAAVTSPPYDVVVRPDGLHHLESADPYNIVRLILPQTTGTGDRHQQAADTLHRWLADGILARDDHEALYVYEQRNGDILQRGIIGALELSDHAEHIVLPHEDVMQDVVADRAELMRATEANLEPLLLSYAGDGGSTGATAVVERTVELPPLLATTTEDGFHHRLWAVTDPSELAAVTDDLRRRQALIADGHHRWATYLRLRAAQSGPSPWDHGLVLLVDTARYPLRVRAIHRLLHQLPPAKALEAVTGLFRIRTVDGPLTKALDALAEAAADSNAFLLTGDGTYHLLDQPSPDLLARTIRTDLPDAWGDLDATVLHATLLDHVWQVPDSPEHVAYIHDAQSTVAKAERDGGTAILMHPVDEATVRELARQGVMMPRKSTSFGPKPATGLVLRSLAD</sequence>
<keyword evidence="2" id="KW-1185">Reference proteome</keyword>
<dbReference type="AlphaFoldDB" id="A0A372MAY9"/>
<dbReference type="PANTHER" id="PTHR36454:SF1">
    <property type="entry name" value="DUF1015 DOMAIN-CONTAINING PROTEIN"/>
    <property type="match status" value="1"/>
</dbReference>
<dbReference type="Pfam" id="PF06245">
    <property type="entry name" value="DUF1015"/>
    <property type="match status" value="1"/>
</dbReference>
<dbReference type="PANTHER" id="PTHR36454">
    <property type="entry name" value="LMO2823 PROTEIN"/>
    <property type="match status" value="1"/>
</dbReference>